<dbReference type="Gene3D" id="1.10.238.10">
    <property type="entry name" value="EF-hand"/>
    <property type="match status" value="1"/>
</dbReference>
<feature type="transmembrane region" description="Helical" evidence="19">
    <location>
        <begin position="1381"/>
        <end position="1406"/>
    </location>
</feature>
<feature type="transmembrane region" description="Helical" evidence="19">
    <location>
        <begin position="913"/>
        <end position="938"/>
    </location>
</feature>
<evidence type="ECO:0000259" key="20">
    <source>
        <dbReference type="PROSITE" id="PS50222"/>
    </source>
</evidence>
<comment type="similarity">
    <text evidence="16">Belongs to the calcium channel alpha-1 subunit (TC 1.A.1.11) family.</text>
</comment>
<dbReference type="PANTHER" id="PTHR45628">
    <property type="entry name" value="VOLTAGE-DEPENDENT CALCIUM CHANNEL TYPE A SUBUNIT ALPHA-1"/>
    <property type="match status" value="1"/>
</dbReference>
<comment type="function">
    <text evidence="15">Voltage-gated, high-affinity calcium channel that functions together with MID1 to mediate calcium entry into cells. Required during conditions of environmental stress.</text>
</comment>
<keyword evidence="8" id="KW-0106">Calcium</keyword>
<evidence type="ECO:0000256" key="13">
    <source>
        <dbReference type="ARBA" id="ARBA00023180"/>
    </source>
</evidence>
<name>A0A2J6PTZ1_9HELO</name>
<feature type="region of interest" description="Disordered" evidence="18">
    <location>
        <begin position="139"/>
        <end position="265"/>
    </location>
</feature>
<feature type="transmembrane region" description="Helical" evidence="19">
    <location>
        <begin position="1802"/>
        <end position="1821"/>
    </location>
</feature>
<feature type="region of interest" description="Disordered" evidence="18">
    <location>
        <begin position="2079"/>
        <end position="2110"/>
    </location>
</feature>
<dbReference type="FunFam" id="1.10.287.70:FF:000118">
    <property type="entry name" value="Calcium channel subunit Cch1"/>
    <property type="match status" value="1"/>
</dbReference>
<feature type="compositionally biased region" description="Polar residues" evidence="18">
    <location>
        <begin position="1"/>
        <end position="12"/>
    </location>
</feature>
<feature type="transmembrane region" description="Helical" evidence="19">
    <location>
        <begin position="889"/>
        <end position="907"/>
    </location>
</feature>
<feature type="transmembrane region" description="Helical" evidence="19">
    <location>
        <begin position="1709"/>
        <end position="1731"/>
    </location>
</feature>
<evidence type="ECO:0000256" key="17">
    <source>
        <dbReference type="ARBA" id="ARBA00067459"/>
    </source>
</evidence>
<dbReference type="Gene3D" id="1.20.120.350">
    <property type="entry name" value="Voltage-gated potassium channels. Chain C"/>
    <property type="match status" value="5"/>
</dbReference>
<feature type="transmembrane region" description="Helical" evidence="19">
    <location>
        <begin position="1023"/>
        <end position="1047"/>
    </location>
</feature>
<feature type="transmembrane region" description="Helical" evidence="19">
    <location>
        <begin position="982"/>
        <end position="1002"/>
    </location>
</feature>
<feature type="region of interest" description="Disordered" evidence="18">
    <location>
        <begin position="299"/>
        <end position="344"/>
    </location>
</feature>
<evidence type="ECO:0000256" key="18">
    <source>
        <dbReference type="SAM" id="MobiDB-lite"/>
    </source>
</evidence>
<keyword evidence="14" id="KW-0407">Ion channel</keyword>
<dbReference type="OrthoDB" id="416585at2759"/>
<sequence length="2170" mass="243622">MPHTNSQGSASPTTPPQSIPLRDLTRPPDSVDIGDGQLRNSRGRSLLSTGHRTASGHNHGPRYERLGDASPSPTERGVRRSGGGPSLTTPGRQAQTFHDDLDAPSSPVDNPADFQAAMGFAGLLVPDISVSHAPRTDTPSYGAADLDGLSPYGDATDEHTSYFDSESDRIPLTDPNSLQPLSGAQPTTPTGQRHDRSSSFHSINFNSPESRYRSSRLGDELPDAEAGLSPHGRRARSHSYGNSLRPDGDGRARSRSPSNASALSRAGSIVRAMSQRVVNLSGEAEVIELSARMEAEAEASRKVSREQSLPTLDSTLGSLSDESETRYQPKHKADPLAAGPQYRENLPTQPVEKAMRFFGGGKAQEPTWEEEAEKPPNPLKGKSLGIFDAESKIRNGLCDLLVYPLTEPAILILIILQTVLLAVDSSKSVYEHPRPSKWGQTWTDYFLLGLFIVFTLEVVARIIVSGFIFNAAEYSTVNRKKGVKALVLDKYHSVFKPQRTSSLRAPRNPSLASNTVLRSFTAIQGEAVRTVEQAQRLQLARRAFLRHGFNRLDFVAVVAFWVAFVMEVVGLEASYHLYVFKMLSCLRILRLLSLTNGTAIILRSLKKAAPLLVNVSFLIGFFWLLFAIIGVQSFKSSFDRQCVYADPTDPLNLNGLAYINYLQFCGGQFNNVTGAHDPYQVGDLNNLSTLVDGPSAPKGYLCPRGSYCLQLDRTNLPYNGTVSFDNIFQSLELVFVIMTANTFTDLMYYTTNSDYLAAAIFFAGGIIIMTLWLLNLLIAVITSSFQVIREESRASAFAAHVKGMLQTQDSAAPKKMSNMKRLFEKTYWFWIFVITYGIICQGFRSSDMSPARGHFIDWSENVVTLILLVEIIIRFVVDWRYFFQVNQNWFDFGLAVITSIILIPPIRNSGQPYAWLTVFQILRIYRVIIAVPITRSLITLVLGNASGIGNLMLFVFLITFLVSIFAVQLFRGELTQTDANGNYIHITFFTIYNAYLGMYQILSSENWTINLYYITAFDDARNTAWIGAVFFIGWFILANFILVNMFIAVIQENFDVSEDEKRMHQVRSFLNRKELGGSSNNLSLSAIFRFGRSKTTKDPLDYGPATMEMLLKDAVVKDFLDDETDDAQQPTAATPPQELNSVKSGFHTTLWSKFLNRIWHREPNPFYSNIQFSSGPEENTNARILAKEAVSATSQRKKAQREFLARHPNYNKSLFIFKPSNPIRRFCQRIVGPGRGSERFEGVEPNKTIWYTFSAFIYAAIVAMVILACITTPLYQKEYFASHTFSVRNWFVWADLSFAIIFTFEAIIKVIADGFFWTPNAYFRSSWGMIDGVVLITFWINVATSLTNDGSVSRAVGAFKALRALRLLNVSDSARDTFHSLIIVGIWKILSAMFVSLALLIPFAIYGVNLFNGKMLLCNDNSIVHLATDCFGEWNSTPASNNWNMLAPRVVSNPYYDFDNFGDSLFILFQIVSQEGWVDVMWSAESITGLGLQPENYASQGNALFFVIFNLMATVFVLTLFISVFMRNYTEQTGVAFLTADQRSWLELRKLLRQVSPSKRPSSTDGKKWKDWCYKRAVRKHGTWQRAVTVALVFHLILLMAEYWPEPDWWDEARIYIFLAFTLFYLANIIIRIVGLSWARFRRSSWDLFSIFAVFGTLATTILLLTNSNQTTYIQLHKTFLVLIVLLLIPRNDALDQLFKTAAASLTNIGNLLATWSILFLVFAIALTQAFGLTRFGSQETSNLNFRTVPKALILLFRMSNGEGWNQIMEDFATILPPFCVDDSDFFNSDCGSKQWARALFILWNILSMYIFTSLFVSLIYESFSYVYQHSSGLGKVSREDLRRFKQAWATLDPEGTGFISKEQFPRLLGELSGVFEMRIYSQENSVRRILEDVQSQPTSGRILSMASASSATGVNLKALNKRLAKINAAEVRRSRARYNLFFEEVMVSADVDRGISFTTVLMILAHYNVISDNKSLKLEEFLRRRARLQRVEEEVRRRIVLGFFDTMYWSRRFRQHMENKRSGRMTTIPQLGPEVFVDDENDNTKQAKATVSPFLSPMDISDQRSSFITHGLDGAARLRSGSIGAPGPASPGSPGIAPKHSPQLSPHRATNSAFSFEGEQLSPAGSAHSSRRGSAVSAENVLEVLDNSAWGESIRRSFTMRRPSRGERS</sequence>
<dbReference type="FunFam" id="1.20.120.350:FF:000063">
    <property type="entry name" value="Calcium channel subunit Cch1"/>
    <property type="match status" value="1"/>
</dbReference>
<evidence type="ECO:0000256" key="3">
    <source>
        <dbReference type="ARBA" id="ARBA00022475"/>
    </source>
</evidence>
<evidence type="ECO:0000256" key="7">
    <source>
        <dbReference type="ARBA" id="ARBA00022692"/>
    </source>
</evidence>
<feature type="compositionally biased region" description="Low complexity" evidence="18">
    <location>
        <begin position="2081"/>
        <end position="2099"/>
    </location>
</feature>
<feature type="compositionally biased region" description="Basic and acidic residues" evidence="18">
    <location>
        <begin position="210"/>
        <end position="219"/>
    </location>
</feature>
<dbReference type="Pfam" id="PF00520">
    <property type="entry name" value="Ion_trans"/>
    <property type="match status" value="4"/>
</dbReference>
<evidence type="ECO:0000256" key="6">
    <source>
        <dbReference type="ARBA" id="ARBA00022673"/>
    </source>
</evidence>
<dbReference type="InterPro" id="IPR027359">
    <property type="entry name" value="Volt_channel_dom_sf"/>
</dbReference>
<feature type="transmembrane region" description="Helical" evidence="19">
    <location>
        <begin position="445"/>
        <end position="469"/>
    </location>
</feature>
<feature type="compositionally biased region" description="Low complexity" evidence="18">
    <location>
        <begin position="2123"/>
        <end position="2139"/>
    </location>
</feature>
<feature type="compositionally biased region" description="Polar residues" evidence="18">
    <location>
        <begin position="174"/>
        <end position="191"/>
    </location>
</feature>
<dbReference type="PANTHER" id="PTHR45628:SF7">
    <property type="entry name" value="VOLTAGE-DEPENDENT CALCIUM CHANNEL TYPE A SUBUNIT ALPHA-1"/>
    <property type="match status" value="1"/>
</dbReference>
<proteinExistence type="inferred from homology"/>
<feature type="compositionally biased region" description="Basic and acidic residues" evidence="18">
    <location>
        <begin position="156"/>
        <end position="171"/>
    </location>
</feature>
<keyword evidence="9" id="KW-0851">Voltage-gated channel</keyword>
<evidence type="ECO:0000256" key="10">
    <source>
        <dbReference type="ARBA" id="ARBA00022989"/>
    </source>
</evidence>
<evidence type="ECO:0000256" key="11">
    <source>
        <dbReference type="ARBA" id="ARBA00023065"/>
    </source>
</evidence>
<feature type="transmembrane region" description="Helical" evidence="19">
    <location>
        <begin position="1503"/>
        <end position="1525"/>
    </location>
</feature>
<dbReference type="SUPFAM" id="SSF81324">
    <property type="entry name" value="Voltage-gated potassium channels"/>
    <property type="match status" value="4"/>
</dbReference>
<feature type="compositionally biased region" description="Basic and acidic residues" evidence="18">
    <location>
        <begin position="323"/>
        <end position="334"/>
    </location>
</feature>
<feature type="transmembrane region" description="Helical" evidence="19">
    <location>
        <begin position="1615"/>
        <end position="1634"/>
    </location>
</feature>
<evidence type="ECO:0000256" key="8">
    <source>
        <dbReference type="ARBA" id="ARBA00022837"/>
    </source>
</evidence>
<feature type="transmembrane region" description="Helical" evidence="19">
    <location>
        <begin position="858"/>
        <end position="877"/>
    </location>
</feature>
<keyword evidence="2" id="KW-0813">Transport</keyword>
<feature type="transmembrane region" description="Helical" evidence="19">
    <location>
        <begin position="587"/>
        <end position="605"/>
    </location>
</feature>
<feature type="region of interest" description="Disordered" evidence="18">
    <location>
        <begin position="1"/>
        <end position="113"/>
    </location>
</feature>
<keyword evidence="7 19" id="KW-0812">Transmembrane</keyword>
<evidence type="ECO:0000313" key="21">
    <source>
        <dbReference type="EMBL" id="PMD17487.1"/>
    </source>
</evidence>
<evidence type="ECO:0000256" key="19">
    <source>
        <dbReference type="SAM" id="Phobius"/>
    </source>
</evidence>
<feature type="compositionally biased region" description="Polar residues" evidence="18">
    <location>
        <begin position="46"/>
        <end position="56"/>
    </location>
</feature>
<keyword evidence="10 19" id="KW-1133">Transmembrane helix</keyword>
<feature type="transmembrane region" description="Helical" evidence="19">
    <location>
        <begin position="1324"/>
        <end position="1344"/>
    </location>
</feature>
<dbReference type="GO" id="GO:0005509">
    <property type="term" value="F:calcium ion binding"/>
    <property type="evidence" value="ECO:0007669"/>
    <property type="project" value="InterPro"/>
</dbReference>
<feature type="transmembrane region" description="Helical" evidence="19">
    <location>
        <begin position="401"/>
        <end position="424"/>
    </location>
</feature>
<dbReference type="InterPro" id="IPR002048">
    <property type="entry name" value="EF_hand_dom"/>
</dbReference>
<feature type="region of interest" description="Disordered" evidence="18">
    <location>
        <begin position="362"/>
        <end position="381"/>
    </location>
</feature>
<feature type="region of interest" description="Disordered" evidence="18">
    <location>
        <begin position="2120"/>
        <end position="2139"/>
    </location>
</feature>
<feature type="transmembrane region" description="Helical" evidence="19">
    <location>
        <begin position="1249"/>
        <end position="1270"/>
    </location>
</feature>
<dbReference type="GO" id="GO:0008331">
    <property type="term" value="F:high voltage-gated calcium channel activity"/>
    <property type="evidence" value="ECO:0007669"/>
    <property type="project" value="TreeGrafter"/>
</dbReference>
<evidence type="ECO:0000313" key="22">
    <source>
        <dbReference type="Proteomes" id="UP000235672"/>
    </source>
</evidence>
<feature type="compositionally biased region" description="Low complexity" evidence="18">
    <location>
        <begin position="255"/>
        <end position="265"/>
    </location>
</feature>
<keyword evidence="12 19" id="KW-0472">Membrane</keyword>
<feature type="compositionally biased region" description="Polar residues" evidence="18">
    <location>
        <begin position="86"/>
        <end position="96"/>
    </location>
</feature>
<keyword evidence="22" id="KW-1185">Reference proteome</keyword>
<keyword evidence="5" id="KW-0109">Calcium transport</keyword>
<accession>A0A2J6PTZ1</accession>
<feature type="compositionally biased region" description="Polar residues" evidence="18">
    <location>
        <begin position="306"/>
        <end position="320"/>
    </location>
</feature>
<feature type="domain" description="EF-hand" evidence="20">
    <location>
        <begin position="1840"/>
        <end position="1875"/>
    </location>
</feature>
<organism evidence="21 22">
    <name type="scientific">Hyaloscypha hepaticicola</name>
    <dbReference type="NCBI Taxonomy" id="2082293"/>
    <lineage>
        <taxon>Eukaryota</taxon>
        <taxon>Fungi</taxon>
        <taxon>Dikarya</taxon>
        <taxon>Ascomycota</taxon>
        <taxon>Pezizomycotina</taxon>
        <taxon>Leotiomycetes</taxon>
        <taxon>Helotiales</taxon>
        <taxon>Hyaloscyphaceae</taxon>
        <taxon>Hyaloscypha</taxon>
    </lineage>
</organism>
<feature type="transmembrane region" description="Helical" evidence="19">
    <location>
        <begin position="950"/>
        <end position="970"/>
    </location>
</feature>
<feature type="transmembrane region" description="Helical" evidence="19">
    <location>
        <begin position="1290"/>
        <end position="1312"/>
    </location>
</feature>
<feature type="transmembrane region" description="Helical" evidence="19">
    <location>
        <begin position="1646"/>
        <end position="1666"/>
    </location>
</feature>
<protein>
    <recommendedName>
        <fullName evidence="17">Calcium-channel protein CCH1</fullName>
    </recommendedName>
</protein>
<dbReference type="FunFam" id="1.20.120.350:FF:000098">
    <property type="entry name" value="Calcium channel subunit Cch1"/>
    <property type="match status" value="1"/>
</dbReference>
<dbReference type="FunFam" id="1.10.287.70:FF:000093">
    <property type="entry name" value="Calcium channel subunit Cch1"/>
    <property type="match status" value="1"/>
</dbReference>
<dbReference type="Gene3D" id="1.10.287.70">
    <property type="match status" value="4"/>
</dbReference>
<evidence type="ECO:0000256" key="9">
    <source>
        <dbReference type="ARBA" id="ARBA00022882"/>
    </source>
</evidence>
<feature type="transmembrane region" description="Helical" evidence="19">
    <location>
        <begin position="1584"/>
        <end position="1603"/>
    </location>
</feature>
<feature type="compositionally biased region" description="Polar residues" evidence="18">
    <location>
        <begin position="199"/>
        <end position="209"/>
    </location>
</feature>
<dbReference type="GO" id="GO:0098703">
    <property type="term" value="P:calcium ion import across plasma membrane"/>
    <property type="evidence" value="ECO:0007669"/>
    <property type="project" value="TreeGrafter"/>
</dbReference>
<reference evidence="21 22" key="1">
    <citation type="submission" date="2016-05" db="EMBL/GenBank/DDBJ databases">
        <title>A degradative enzymes factory behind the ericoid mycorrhizal symbiosis.</title>
        <authorList>
            <consortium name="DOE Joint Genome Institute"/>
            <person name="Martino E."/>
            <person name="Morin E."/>
            <person name="Grelet G."/>
            <person name="Kuo A."/>
            <person name="Kohler A."/>
            <person name="Daghino S."/>
            <person name="Barry K."/>
            <person name="Choi C."/>
            <person name="Cichocki N."/>
            <person name="Clum A."/>
            <person name="Copeland A."/>
            <person name="Hainaut M."/>
            <person name="Haridas S."/>
            <person name="Labutti K."/>
            <person name="Lindquist E."/>
            <person name="Lipzen A."/>
            <person name="Khouja H.-R."/>
            <person name="Murat C."/>
            <person name="Ohm R."/>
            <person name="Olson A."/>
            <person name="Spatafora J."/>
            <person name="Veneault-Fourrey C."/>
            <person name="Henrissat B."/>
            <person name="Grigoriev I."/>
            <person name="Martin F."/>
            <person name="Perotto S."/>
        </authorList>
    </citation>
    <scope>NUCLEOTIDE SEQUENCE [LARGE SCALE GENOMIC DNA]</scope>
    <source>
        <strain evidence="21 22">UAMH 7357</strain>
    </source>
</reference>
<evidence type="ECO:0000256" key="14">
    <source>
        <dbReference type="ARBA" id="ARBA00023303"/>
    </source>
</evidence>
<dbReference type="GO" id="GO:0005891">
    <property type="term" value="C:voltage-gated calcium channel complex"/>
    <property type="evidence" value="ECO:0007669"/>
    <property type="project" value="TreeGrafter"/>
</dbReference>
<keyword evidence="4" id="KW-0597">Phosphoprotein</keyword>
<evidence type="ECO:0000256" key="5">
    <source>
        <dbReference type="ARBA" id="ARBA00022568"/>
    </source>
</evidence>
<evidence type="ECO:0000256" key="15">
    <source>
        <dbReference type="ARBA" id="ARBA00057587"/>
    </source>
</evidence>
<evidence type="ECO:0000256" key="4">
    <source>
        <dbReference type="ARBA" id="ARBA00022553"/>
    </source>
</evidence>
<dbReference type="PROSITE" id="PS50222">
    <property type="entry name" value="EF_HAND_2"/>
    <property type="match status" value="1"/>
</dbReference>
<keyword evidence="13" id="KW-0325">Glycoprotein</keyword>
<feature type="transmembrane region" description="Helical" evidence="19">
    <location>
        <begin position="755"/>
        <end position="781"/>
    </location>
</feature>
<dbReference type="InterPro" id="IPR005821">
    <property type="entry name" value="Ion_trans_dom"/>
</dbReference>
<feature type="transmembrane region" description="Helical" evidence="19">
    <location>
        <begin position="827"/>
        <end position="846"/>
    </location>
</feature>
<evidence type="ECO:0000256" key="16">
    <source>
        <dbReference type="ARBA" id="ARBA00061395"/>
    </source>
</evidence>
<dbReference type="FunFam" id="1.20.120.350:FF:000079">
    <property type="entry name" value="Calcium channel subunit Cch1"/>
    <property type="match status" value="1"/>
</dbReference>
<dbReference type="EMBL" id="KZ613499">
    <property type="protein sequence ID" value="PMD17487.1"/>
    <property type="molecule type" value="Genomic_DNA"/>
</dbReference>
<evidence type="ECO:0000256" key="2">
    <source>
        <dbReference type="ARBA" id="ARBA00022448"/>
    </source>
</evidence>
<dbReference type="STRING" id="1745343.A0A2J6PTZ1"/>
<dbReference type="InterPro" id="IPR050599">
    <property type="entry name" value="VDCC_alpha-1_subunit"/>
</dbReference>
<dbReference type="Proteomes" id="UP000235672">
    <property type="component" value="Unassembled WGS sequence"/>
</dbReference>
<comment type="subcellular location">
    <subcellularLocation>
        <location evidence="1">Cell membrane</location>
        <topology evidence="1">Multi-pass membrane protein</topology>
    </subcellularLocation>
</comment>
<keyword evidence="6" id="KW-0107">Calcium channel</keyword>
<evidence type="ECO:0000256" key="1">
    <source>
        <dbReference type="ARBA" id="ARBA00004651"/>
    </source>
</evidence>
<keyword evidence="3" id="KW-1003">Cell membrane</keyword>
<feature type="transmembrane region" description="Helical" evidence="19">
    <location>
        <begin position="554"/>
        <end position="575"/>
    </location>
</feature>
<gene>
    <name evidence="21" type="ORF">NA56DRAFT_268895</name>
</gene>
<keyword evidence="11" id="KW-0406">Ion transport</keyword>
<evidence type="ECO:0000256" key="12">
    <source>
        <dbReference type="ARBA" id="ARBA00023136"/>
    </source>
</evidence>
<feature type="transmembrane region" description="Helical" evidence="19">
    <location>
        <begin position="611"/>
        <end position="631"/>
    </location>
</feature>